<evidence type="ECO:0000313" key="2">
    <source>
        <dbReference type="EMBL" id="KAF2648928.1"/>
    </source>
</evidence>
<keyword evidence="3" id="KW-1185">Reference proteome</keyword>
<keyword evidence="1" id="KW-0732">Signal</keyword>
<organism evidence="2 3">
    <name type="scientific">Lophiostoma macrostomum CBS 122681</name>
    <dbReference type="NCBI Taxonomy" id="1314788"/>
    <lineage>
        <taxon>Eukaryota</taxon>
        <taxon>Fungi</taxon>
        <taxon>Dikarya</taxon>
        <taxon>Ascomycota</taxon>
        <taxon>Pezizomycotina</taxon>
        <taxon>Dothideomycetes</taxon>
        <taxon>Pleosporomycetidae</taxon>
        <taxon>Pleosporales</taxon>
        <taxon>Lophiostomataceae</taxon>
        <taxon>Lophiostoma</taxon>
    </lineage>
</organism>
<accession>A0A6A6SRB4</accession>
<evidence type="ECO:0000256" key="1">
    <source>
        <dbReference type="SAM" id="SignalP"/>
    </source>
</evidence>
<sequence length="159" mass="17676">MLAKTSITALLLPLFTPACADPAINSENQNRTTQLFWQARRDGTHTWKFYEGSVGIGSYACNFDDTRHASYVPHQAPPLEDVPPQAVNETLYTPFLDDYCKFHGNGTVATSGENARLECNRMGTIVCLKDNAPMETCVETDRNFNDTIRAKAISHCDIT</sequence>
<dbReference type="Proteomes" id="UP000799324">
    <property type="component" value="Unassembled WGS sequence"/>
</dbReference>
<name>A0A6A6SRB4_9PLEO</name>
<protein>
    <submittedName>
        <fullName evidence="2">Uncharacterized protein</fullName>
    </submittedName>
</protein>
<dbReference type="EMBL" id="MU004515">
    <property type="protein sequence ID" value="KAF2648928.1"/>
    <property type="molecule type" value="Genomic_DNA"/>
</dbReference>
<feature type="signal peptide" evidence="1">
    <location>
        <begin position="1"/>
        <end position="20"/>
    </location>
</feature>
<proteinExistence type="predicted"/>
<gene>
    <name evidence="2" type="ORF">K491DRAFT_684298</name>
</gene>
<dbReference type="AlphaFoldDB" id="A0A6A6SRB4"/>
<feature type="chain" id="PRO_5025408787" evidence="1">
    <location>
        <begin position="21"/>
        <end position="159"/>
    </location>
</feature>
<evidence type="ECO:0000313" key="3">
    <source>
        <dbReference type="Proteomes" id="UP000799324"/>
    </source>
</evidence>
<reference evidence="2" key="1">
    <citation type="journal article" date="2020" name="Stud. Mycol.">
        <title>101 Dothideomycetes genomes: a test case for predicting lifestyles and emergence of pathogens.</title>
        <authorList>
            <person name="Haridas S."/>
            <person name="Albert R."/>
            <person name="Binder M."/>
            <person name="Bloem J."/>
            <person name="Labutti K."/>
            <person name="Salamov A."/>
            <person name="Andreopoulos B."/>
            <person name="Baker S."/>
            <person name="Barry K."/>
            <person name="Bills G."/>
            <person name="Bluhm B."/>
            <person name="Cannon C."/>
            <person name="Castanera R."/>
            <person name="Culley D."/>
            <person name="Daum C."/>
            <person name="Ezra D."/>
            <person name="Gonzalez J."/>
            <person name="Henrissat B."/>
            <person name="Kuo A."/>
            <person name="Liang C."/>
            <person name="Lipzen A."/>
            <person name="Lutzoni F."/>
            <person name="Magnuson J."/>
            <person name="Mondo S."/>
            <person name="Nolan M."/>
            <person name="Ohm R."/>
            <person name="Pangilinan J."/>
            <person name="Park H.-J."/>
            <person name="Ramirez L."/>
            <person name="Alfaro M."/>
            <person name="Sun H."/>
            <person name="Tritt A."/>
            <person name="Yoshinaga Y."/>
            <person name="Zwiers L.-H."/>
            <person name="Turgeon B."/>
            <person name="Goodwin S."/>
            <person name="Spatafora J."/>
            <person name="Crous P."/>
            <person name="Grigoriev I."/>
        </authorList>
    </citation>
    <scope>NUCLEOTIDE SEQUENCE</scope>
    <source>
        <strain evidence="2">CBS 122681</strain>
    </source>
</reference>